<dbReference type="Proteomes" id="UP000041254">
    <property type="component" value="Unassembled WGS sequence"/>
</dbReference>
<dbReference type="InterPro" id="IPR036852">
    <property type="entry name" value="Peptidase_S8/S53_dom_sf"/>
</dbReference>
<proteinExistence type="predicted"/>
<dbReference type="Gene3D" id="3.40.50.200">
    <property type="entry name" value="Peptidase S8/S53 domain"/>
    <property type="match status" value="1"/>
</dbReference>
<evidence type="ECO:0000256" key="1">
    <source>
        <dbReference type="ARBA" id="ARBA00023529"/>
    </source>
</evidence>
<dbReference type="VEuPathDB" id="CryptoDB:Vbra_1762"/>
<dbReference type="EMBL" id="CDMY01000514">
    <property type="protein sequence ID" value="CEM19528.1"/>
    <property type="molecule type" value="Genomic_DNA"/>
</dbReference>
<keyword evidence="4" id="KW-1185">Reference proteome</keyword>
<gene>
    <name evidence="3" type="ORF">Vbra_1762</name>
</gene>
<sequence>TAAASHIAALTGLMLNFDKALRPKEIQQLLMETADDMDDPATAQVDEGFDSKTGSGFVNAERVFERLSSRPRSGV</sequence>
<dbReference type="AlphaFoldDB" id="A0A0G4FX38"/>
<dbReference type="InParanoid" id="A0A0G4FX38"/>
<evidence type="ECO:0000313" key="4">
    <source>
        <dbReference type="Proteomes" id="UP000041254"/>
    </source>
</evidence>
<dbReference type="GO" id="GO:0006508">
    <property type="term" value="P:proteolysis"/>
    <property type="evidence" value="ECO:0007669"/>
    <property type="project" value="InterPro"/>
</dbReference>
<evidence type="ECO:0000313" key="3">
    <source>
        <dbReference type="EMBL" id="CEM19528.1"/>
    </source>
</evidence>
<evidence type="ECO:0000256" key="2">
    <source>
        <dbReference type="ARBA" id="ARBA00023619"/>
    </source>
</evidence>
<name>A0A0G4FX38_VITBC</name>
<comment type="catalytic activity">
    <reaction evidence="1">
        <text>Hydrolysis of proteins with broad specificity for peptide bonds, and a preference for a large uncharged residue in P1. Hydrolyzes peptide amides.</text>
        <dbReference type="EC" id="3.4.21.62"/>
    </reaction>
</comment>
<feature type="non-terminal residue" evidence="3">
    <location>
        <position position="1"/>
    </location>
</feature>
<dbReference type="EC" id="3.4.21.62" evidence="2"/>
<dbReference type="GO" id="GO:0004252">
    <property type="term" value="F:serine-type endopeptidase activity"/>
    <property type="evidence" value="ECO:0007669"/>
    <property type="project" value="UniProtKB-EC"/>
</dbReference>
<dbReference type="SUPFAM" id="SSF52743">
    <property type="entry name" value="Subtilisin-like"/>
    <property type="match status" value="1"/>
</dbReference>
<reference evidence="3 4" key="1">
    <citation type="submission" date="2014-11" db="EMBL/GenBank/DDBJ databases">
        <authorList>
            <person name="Zhu J."/>
            <person name="Qi W."/>
            <person name="Song R."/>
        </authorList>
    </citation>
    <scope>NUCLEOTIDE SEQUENCE [LARGE SCALE GENOMIC DNA]</scope>
</reference>
<organism evidence="3 4">
    <name type="scientific">Vitrella brassicaformis (strain CCMP3155)</name>
    <dbReference type="NCBI Taxonomy" id="1169540"/>
    <lineage>
        <taxon>Eukaryota</taxon>
        <taxon>Sar</taxon>
        <taxon>Alveolata</taxon>
        <taxon>Colpodellida</taxon>
        <taxon>Vitrellaceae</taxon>
        <taxon>Vitrella</taxon>
    </lineage>
</organism>
<accession>A0A0G4FX38</accession>
<protein>
    <recommendedName>
        <fullName evidence="2">subtilisin</fullName>
        <ecNumber evidence="2">3.4.21.62</ecNumber>
    </recommendedName>
</protein>